<feature type="chain" id="PRO_5019227372" evidence="3">
    <location>
        <begin position="20"/>
        <end position="605"/>
    </location>
</feature>
<dbReference type="GO" id="GO:0019867">
    <property type="term" value="C:outer membrane"/>
    <property type="evidence" value="ECO:0007669"/>
    <property type="project" value="InterPro"/>
</dbReference>
<name>A0A3S7J983_9PROT</name>
<keyword evidence="3" id="KW-0732">Signal</keyword>
<dbReference type="Gene3D" id="2.40.160.50">
    <property type="entry name" value="membrane protein fhac: a member of the omp85/tpsb transporter family"/>
    <property type="match status" value="1"/>
</dbReference>
<evidence type="ECO:0000256" key="2">
    <source>
        <dbReference type="ARBA" id="ARBA00023136"/>
    </source>
</evidence>
<reference evidence="5 6" key="1">
    <citation type="journal article" date="2018" name="Parasitology">
        <title>The reduced genome of Candidatus Kinetoplastibacterium sorsogonicusi, the endosymbiont of Kentomonas sorsogonicus (Trypanosomatidae): loss of the haem-synthesis pathway.</title>
        <authorList>
            <person name="Silva F.M."/>
            <person name="Kostygov A.Y."/>
            <person name="Spodareva V.V."/>
            <person name="Butenko A."/>
            <person name="Tossou R."/>
            <person name="Lukes J."/>
            <person name="Yurchenko V."/>
            <person name="Alves J.M.P."/>
        </authorList>
    </citation>
    <scope>NUCLEOTIDE SEQUENCE [LARGE SCALE GENOMIC DNA]</scope>
    <source>
        <strain evidence="5 6">MF-08</strain>
    </source>
</reference>
<feature type="signal peptide" evidence="3">
    <location>
        <begin position="1"/>
        <end position="19"/>
    </location>
</feature>
<dbReference type="Pfam" id="PF01103">
    <property type="entry name" value="Omp85"/>
    <property type="match status" value="1"/>
</dbReference>
<protein>
    <submittedName>
        <fullName evidence="5">Translocation and assembly module TamA</fullName>
    </submittedName>
</protein>
<keyword evidence="6" id="KW-1185">Reference proteome</keyword>
<accession>A0A3S7J983</accession>
<comment type="subcellular location">
    <subcellularLocation>
        <location evidence="1">Membrane</location>
    </subcellularLocation>
</comment>
<dbReference type="Proteomes" id="UP000266796">
    <property type="component" value="Chromosome"/>
</dbReference>
<sequence>MNLNITLFFLIFFSIISNAEASCPSFIIKSKIITPDTIKIIENSVNSVAILFKDSKETDLLRYYARNAAISALASDGYFSPIVDLNIYINNEQEIWLFSIDPGDRTIISNIDICFKGAIQNQKFDNRLQILKKNCPLKIGDPFINDNWNKAKSYLLNSISSNNFLLAKIINSYVLINKDDSFASLHIEIDSGPEIFMGPIHFHGFKKIPPKFINNYIRYNEGDEFKQEILNNWQQKLQSLKFFHGAFVYIDNSYIDKYNISKYHSSSKNYNINNLKSLTLPIHISVSEVPTIHMSSSIGIDSNAGIRLESIYKKNIIMGIPTSLSTGFGLDRFRQKIFLDFDLLPNANMSNDSMGILFDRSNSNGLDVKRIAFGFTRSKQETIYSGLSDRKIQYDNRIGSILAHDIVKSKTGNILNLPSLNLTSEWIRRNVDNKYNTRQGSLLSLRCGAGITLNKFHPYCLSKIKLQKWFPIAKYDVITFRSEIGKIWKEHTQIYNDFSFRTGGTRAIRGYSYHSLGSKYENSMEGVSSLAIFSSGYDHYFNKRLGIGIFIDAGDASLSFLDMKFASGYGLGMRFLTPAGPLLFDLAYGHREKKFKLHFSLGISF</sequence>
<evidence type="ECO:0000313" key="5">
    <source>
        <dbReference type="EMBL" id="AWD32228.1"/>
    </source>
</evidence>
<dbReference type="OrthoDB" id="9769707at2"/>
<evidence type="ECO:0000256" key="1">
    <source>
        <dbReference type="ARBA" id="ARBA00004370"/>
    </source>
</evidence>
<organism evidence="5 6">
    <name type="scientific">Candidatus Kinetoplastidibacterium kentomonadis</name>
    <dbReference type="NCBI Taxonomy" id="1576550"/>
    <lineage>
        <taxon>Bacteria</taxon>
        <taxon>Pseudomonadati</taxon>
        <taxon>Pseudomonadota</taxon>
        <taxon>Betaproteobacteria</taxon>
        <taxon>Candidatus Kinetoplastidibacterium</taxon>
    </lineage>
</organism>
<gene>
    <name evidence="5" type="primary">tamA</name>
    <name evidence="5" type="ORF">CKSOR_00086</name>
</gene>
<dbReference type="KEGG" id="kso:CKSOR_00086"/>
<dbReference type="InterPro" id="IPR000184">
    <property type="entry name" value="Bac_surfAg_D15"/>
</dbReference>
<dbReference type="AlphaFoldDB" id="A0A3S7J983"/>
<evidence type="ECO:0000259" key="4">
    <source>
        <dbReference type="Pfam" id="PF01103"/>
    </source>
</evidence>
<keyword evidence="2" id="KW-0472">Membrane</keyword>
<evidence type="ECO:0000313" key="6">
    <source>
        <dbReference type="Proteomes" id="UP000266796"/>
    </source>
</evidence>
<proteinExistence type="predicted"/>
<feature type="domain" description="Bacterial surface antigen (D15)" evidence="4">
    <location>
        <begin position="372"/>
        <end position="605"/>
    </location>
</feature>
<dbReference type="Gene3D" id="3.10.20.310">
    <property type="entry name" value="membrane protein fhac"/>
    <property type="match status" value="2"/>
</dbReference>
<dbReference type="EMBL" id="CP025628">
    <property type="protein sequence ID" value="AWD32228.1"/>
    <property type="molecule type" value="Genomic_DNA"/>
</dbReference>
<evidence type="ECO:0000256" key="3">
    <source>
        <dbReference type="SAM" id="SignalP"/>
    </source>
</evidence>
<dbReference type="RefSeq" id="WP_108673651.1">
    <property type="nucleotide sequence ID" value="NZ_CP025628.1"/>
</dbReference>